<keyword evidence="1" id="KW-1133">Transmembrane helix</keyword>
<accession>A0ABT5KFU0</accession>
<evidence type="ECO:0000256" key="1">
    <source>
        <dbReference type="SAM" id="Phobius"/>
    </source>
</evidence>
<keyword evidence="1" id="KW-0812">Transmembrane</keyword>
<dbReference type="PANTHER" id="PTHR34220">
    <property type="entry name" value="SENSOR HISTIDINE KINASE YPDA"/>
    <property type="match status" value="1"/>
</dbReference>
<dbReference type="InterPro" id="IPR050640">
    <property type="entry name" value="Bact_2-comp_sensor_kinase"/>
</dbReference>
<evidence type="ECO:0000259" key="2">
    <source>
        <dbReference type="Pfam" id="PF06580"/>
    </source>
</evidence>
<feature type="transmembrane region" description="Helical" evidence="1">
    <location>
        <begin position="45"/>
        <end position="64"/>
    </location>
</feature>
<dbReference type="InterPro" id="IPR036890">
    <property type="entry name" value="HATPase_C_sf"/>
</dbReference>
<dbReference type="EMBL" id="JAQQXT010000005">
    <property type="protein sequence ID" value="MDC8771825.1"/>
    <property type="molecule type" value="Genomic_DNA"/>
</dbReference>
<evidence type="ECO:0000313" key="4">
    <source>
        <dbReference type="Proteomes" id="UP001221189"/>
    </source>
</evidence>
<feature type="transmembrane region" description="Helical" evidence="1">
    <location>
        <begin position="117"/>
        <end position="138"/>
    </location>
</feature>
<proteinExistence type="predicted"/>
<evidence type="ECO:0000313" key="3">
    <source>
        <dbReference type="EMBL" id="MDC8771825.1"/>
    </source>
</evidence>
<feature type="domain" description="Signal transduction histidine kinase internal region" evidence="2">
    <location>
        <begin position="203"/>
        <end position="282"/>
    </location>
</feature>
<gene>
    <name evidence="3" type="ORF">PRZ03_09615</name>
</gene>
<feature type="transmembrane region" description="Helical" evidence="1">
    <location>
        <begin position="84"/>
        <end position="105"/>
    </location>
</feature>
<keyword evidence="3" id="KW-0808">Transferase</keyword>
<dbReference type="PANTHER" id="PTHR34220:SF7">
    <property type="entry name" value="SENSOR HISTIDINE KINASE YPDA"/>
    <property type="match status" value="1"/>
</dbReference>
<keyword evidence="3" id="KW-0418">Kinase</keyword>
<reference evidence="3 4" key="1">
    <citation type="submission" date="2022-10" db="EMBL/GenBank/DDBJ databases">
        <title>Paucibacter sp. hw1 Genome sequencing.</title>
        <authorList>
            <person name="Park S."/>
        </authorList>
    </citation>
    <scope>NUCLEOTIDE SEQUENCE [LARGE SCALE GENOMIC DNA]</scope>
    <source>
        <strain evidence="4">hw1</strain>
    </source>
</reference>
<dbReference type="SUPFAM" id="SSF55874">
    <property type="entry name" value="ATPase domain of HSP90 chaperone/DNA topoisomerase II/histidine kinase"/>
    <property type="match status" value="1"/>
</dbReference>
<protein>
    <submittedName>
        <fullName evidence="3">Histidine kinase</fullName>
    </submittedName>
</protein>
<dbReference type="Proteomes" id="UP001221189">
    <property type="component" value="Unassembled WGS sequence"/>
</dbReference>
<name>A0ABT5KFU0_9BURK</name>
<comment type="caution">
    <text evidence="3">The sequence shown here is derived from an EMBL/GenBank/DDBJ whole genome shotgun (WGS) entry which is preliminary data.</text>
</comment>
<sequence>MSIAAHMAAHTAAHTSVLAALPEADEAAKAKVATRGMLLGKAVHGLLVCTGLWLLIWLLMALAQTADAANTGRTSLSLLQVLRLSLSAFPPYILFSWVLFLHAWRRPQQWASPEKQIRVFMVSMSLFALLWLSYFWLLELLREGALPDAWWALVLRNRWYSLFYDLVLAGGAFSVQAFVISKANARAREAARQREQSDHLRLRLLLLQGQLEPHFLFNALNSISALVRAADRGMALTALTRVSELLRYALRASKTEWVSVQDEMNFTRDYLQLQSLRYGESLSVQWQIDEAAWERVACPPLMFQPLVENAIHHGLEACDGEGLVALSLRPDGDGLRLTLRNPVGAEAPRQRGHGLGLSATRERLQLLYGDAARLLTRQEAGRFTTELILPWRELPE</sequence>
<organism evidence="3 4">
    <name type="scientific">Roseateles albus</name>
    <dbReference type="NCBI Taxonomy" id="2987525"/>
    <lineage>
        <taxon>Bacteria</taxon>
        <taxon>Pseudomonadati</taxon>
        <taxon>Pseudomonadota</taxon>
        <taxon>Betaproteobacteria</taxon>
        <taxon>Burkholderiales</taxon>
        <taxon>Sphaerotilaceae</taxon>
        <taxon>Roseateles</taxon>
    </lineage>
</organism>
<feature type="transmembrane region" description="Helical" evidence="1">
    <location>
        <begin position="158"/>
        <end position="180"/>
    </location>
</feature>
<dbReference type="GO" id="GO:0016301">
    <property type="term" value="F:kinase activity"/>
    <property type="evidence" value="ECO:0007669"/>
    <property type="project" value="UniProtKB-KW"/>
</dbReference>
<keyword evidence="4" id="KW-1185">Reference proteome</keyword>
<dbReference type="Gene3D" id="3.30.565.10">
    <property type="entry name" value="Histidine kinase-like ATPase, C-terminal domain"/>
    <property type="match status" value="1"/>
</dbReference>
<dbReference type="RefSeq" id="WP_273600115.1">
    <property type="nucleotide sequence ID" value="NZ_JAQQXT010000005.1"/>
</dbReference>
<keyword evidence="1" id="KW-0472">Membrane</keyword>
<dbReference type="InterPro" id="IPR010559">
    <property type="entry name" value="Sig_transdc_His_kin_internal"/>
</dbReference>
<dbReference type="Pfam" id="PF06580">
    <property type="entry name" value="His_kinase"/>
    <property type="match status" value="1"/>
</dbReference>